<evidence type="ECO:0000313" key="2">
    <source>
        <dbReference type="EMBL" id="RXI50404.1"/>
    </source>
</evidence>
<dbReference type="InterPro" id="IPR029058">
    <property type="entry name" value="AB_hydrolase_fold"/>
</dbReference>
<dbReference type="SUPFAM" id="SSF53474">
    <property type="entry name" value="alpha/beta-Hydrolases"/>
    <property type="match status" value="1"/>
</dbReference>
<dbReference type="InterPro" id="IPR022742">
    <property type="entry name" value="Hydrolase_4"/>
</dbReference>
<organism evidence="2 3">
    <name type="scientific">Clostridium tetani</name>
    <dbReference type="NCBI Taxonomy" id="1513"/>
    <lineage>
        <taxon>Bacteria</taxon>
        <taxon>Bacillati</taxon>
        <taxon>Bacillota</taxon>
        <taxon>Clostridia</taxon>
        <taxon>Eubacteriales</taxon>
        <taxon>Clostridiaceae</taxon>
        <taxon>Clostridium</taxon>
    </lineage>
</organism>
<dbReference type="GO" id="GO:0016787">
    <property type="term" value="F:hydrolase activity"/>
    <property type="evidence" value="ECO:0007669"/>
    <property type="project" value="UniProtKB-KW"/>
</dbReference>
<feature type="domain" description="Serine aminopeptidase S33" evidence="1">
    <location>
        <begin position="29"/>
        <end position="294"/>
    </location>
</feature>
<protein>
    <submittedName>
        <fullName evidence="2">Alpha/beta hydrolase</fullName>
    </submittedName>
</protein>
<sequence>MIENMKEEFFFYSKDNTRIYCTKYIPKDKLKGVVQIIHGMGENSSRYEHLAMKFIGNGYAVYMHDHRGHGKTAEVRENLGHLGNGDVFLKMIYDMKEVTDIIKSQLGEVPVFLLGHSMGSFLSQKYISLFGKELKGVILMGTDGRKGRILDIGIALSRKEIKKHGSKHKSKKLNRICFLNCHLAFIPNRTKFDWLSSDTEEVDKFIEDDFLGFYYDNLFFYYFFKGLKDIHKKSVMNKIPKNLPIYICGGSKDPIGRNGKGLFNLYNMYKNMGIKSLTCKIYENGRHEILNEKNKDNVMEDIIIWINRHV</sequence>
<evidence type="ECO:0000259" key="1">
    <source>
        <dbReference type="Pfam" id="PF12146"/>
    </source>
</evidence>
<dbReference type="AlphaFoldDB" id="A0A4Q0VDX4"/>
<comment type="caution">
    <text evidence="2">The sequence shown here is derived from an EMBL/GenBank/DDBJ whole genome shotgun (WGS) entry which is preliminary data.</text>
</comment>
<dbReference type="Gene3D" id="3.40.50.1820">
    <property type="entry name" value="alpha/beta hydrolase"/>
    <property type="match status" value="1"/>
</dbReference>
<dbReference type="InterPro" id="IPR051044">
    <property type="entry name" value="MAG_DAG_Lipase"/>
</dbReference>
<dbReference type="RefSeq" id="WP_115604487.1">
    <property type="nucleotide sequence ID" value="NZ_AP026811.1"/>
</dbReference>
<dbReference type="EMBL" id="QMAP01000001">
    <property type="protein sequence ID" value="RXI50404.1"/>
    <property type="molecule type" value="Genomic_DNA"/>
</dbReference>
<evidence type="ECO:0000313" key="3">
    <source>
        <dbReference type="Proteomes" id="UP000290921"/>
    </source>
</evidence>
<dbReference type="Proteomes" id="UP000290921">
    <property type="component" value="Unassembled WGS sequence"/>
</dbReference>
<accession>A0A4Q0VDX4</accession>
<keyword evidence="2" id="KW-0378">Hydrolase</keyword>
<reference evidence="2 3" key="1">
    <citation type="submission" date="2018-06" db="EMBL/GenBank/DDBJ databases">
        <title>Genome conservation of Clostridium tetani.</title>
        <authorList>
            <person name="Bruggemann H."/>
            <person name="Popoff M.R."/>
        </authorList>
    </citation>
    <scope>NUCLEOTIDE SEQUENCE [LARGE SCALE GENOMIC DNA]</scope>
    <source>
        <strain evidence="2 3">2017.061</strain>
    </source>
</reference>
<proteinExistence type="predicted"/>
<gene>
    <name evidence="2" type="ORF">DP130_00060</name>
</gene>
<dbReference type="PANTHER" id="PTHR11614">
    <property type="entry name" value="PHOSPHOLIPASE-RELATED"/>
    <property type="match status" value="1"/>
</dbReference>
<name>A0A4Q0VDX4_CLOTA</name>
<dbReference type="Pfam" id="PF12146">
    <property type="entry name" value="Hydrolase_4"/>
    <property type="match status" value="1"/>
</dbReference>